<keyword evidence="4" id="KW-0812">Transmembrane</keyword>
<keyword evidence="6" id="KW-1185">Reference proteome</keyword>
<keyword evidence="4" id="KW-1133">Transmembrane helix</keyword>
<dbReference type="AlphaFoldDB" id="A0A8B8L9D0"/>
<evidence type="ECO:0000313" key="7">
    <source>
        <dbReference type="RefSeq" id="XP_027351344.1"/>
    </source>
</evidence>
<dbReference type="OrthoDB" id="740822at2759"/>
<accession>A0A8B8L9D0</accession>
<dbReference type="PANTHER" id="PTHR47976">
    <property type="entry name" value="G-TYPE LECTIN S-RECEPTOR-LIKE SERINE/THREONINE-PROTEIN KINASE SD2-5"/>
    <property type="match status" value="1"/>
</dbReference>
<dbReference type="Proteomes" id="UP000694853">
    <property type="component" value="Unplaced"/>
</dbReference>
<evidence type="ECO:0000256" key="3">
    <source>
        <dbReference type="ARBA" id="ARBA00023180"/>
    </source>
</evidence>
<gene>
    <name evidence="7" type="primary">LOC113862459</name>
</gene>
<keyword evidence="3" id="KW-0325">Glycoprotein</keyword>
<evidence type="ECO:0000313" key="6">
    <source>
        <dbReference type="Proteomes" id="UP000694853"/>
    </source>
</evidence>
<evidence type="ECO:0000256" key="2">
    <source>
        <dbReference type="ARBA" id="ARBA00023157"/>
    </source>
</evidence>
<reference evidence="7" key="2">
    <citation type="submission" date="2025-08" db="UniProtKB">
        <authorList>
            <consortium name="RefSeq"/>
        </authorList>
    </citation>
    <scope>IDENTIFICATION</scope>
    <source>
        <tissue evidence="7">Young leaves</tissue>
    </source>
</reference>
<dbReference type="InterPro" id="IPR051343">
    <property type="entry name" value="G-type_lectin_kinases/EP1-like"/>
</dbReference>
<proteinExistence type="predicted"/>
<dbReference type="Gene3D" id="2.90.10.10">
    <property type="entry name" value="Bulb-type lectin domain"/>
    <property type="match status" value="1"/>
</dbReference>
<protein>
    <submittedName>
        <fullName evidence="7">PAN domain-containing protein At5g03700</fullName>
    </submittedName>
</protein>
<dbReference type="GeneID" id="113862459"/>
<dbReference type="InterPro" id="IPR036426">
    <property type="entry name" value="Bulb-type_lectin_dom_sf"/>
</dbReference>
<dbReference type="InterPro" id="IPR001480">
    <property type="entry name" value="Bulb-type_lectin_dom"/>
</dbReference>
<name>A0A8B8L9D0_ABRPR</name>
<reference evidence="6" key="1">
    <citation type="journal article" date="2019" name="Toxins">
        <title>Detection of Abrin-Like and Prepropulchellin-Like Toxin Genes and Transcripts Using Whole Genome Sequencing and Full-Length Transcript Sequencing of Abrus precatorius.</title>
        <authorList>
            <person name="Hovde B.T."/>
            <person name="Daligault H.E."/>
            <person name="Hanschen E.R."/>
            <person name="Kunde Y.A."/>
            <person name="Johnson M.B."/>
            <person name="Starkenburg S.R."/>
            <person name="Johnson S.L."/>
        </authorList>
    </citation>
    <scope>NUCLEOTIDE SEQUENCE [LARGE SCALE GENOMIC DNA]</scope>
</reference>
<keyword evidence="2" id="KW-1015">Disulfide bond</keyword>
<feature type="domain" description="Bulb-type lectin" evidence="5">
    <location>
        <begin position="80"/>
        <end position="197"/>
    </location>
</feature>
<keyword evidence="4" id="KW-0472">Membrane</keyword>
<dbReference type="Pfam" id="PF01453">
    <property type="entry name" value="B_lectin"/>
    <property type="match status" value="1"/>
</dbReference>
<dbReference type="PROSITE" id="PS50927">
    <property type="entry name" value="BULB_LECTIN"/>
    <property type="match status" value="1"/>
</dbReference>
<dbReference type="InterPro" id="IPR035446">
    <property type="entry name" value="SLSG/EP1"/>
</dbReference>
<dbReference type="SUPFAM" id="SSF51110">
    <property type="entry name" value="alpha-D-mannose-specific plant lectins"/>
    <property type="match status" value="1"/>
</dbReference>
<dbReference type="KEGG" id="aprc:113862459"/>
<evidence type="ECO:0000256" key="4">
    <source>
        <dbReference type="SAM" id="Phobius"/>
    </source>
</evidence>
<sequence>MLTFSFINSGLNTPSHSKPTSKNNQKLVLKAKKENLMVLPLMKLFPLLLLLLVFLLFNYGLSESGVGVGYQLMVAVPVEYEVNFKGRAFLVETNQTAPNFRVALSIEAINGKYSCSLEVFLGDVKVWDSGHYTRFYTTEKCLLELTKDGDLRLKGPKERVGWKTGTSGQGVKRMQILRTGNLVLVDAMNNIKWQSFNFPTDVMLRGQQLDVATRLTTFQRNSSSLYFSFEIENKRVALYLNYDNLRYSYWDFQPSMDRSITYVKLSSRGLVLFDVKYKKIAQIPLQGIHPLRFLALKNETGNFGLYYYSPEKGKFEASFQALNSTCDLPIACRPYGICTFSNTCSCLQLLTDEKKGGADCSAQNSGGFCNGKKAEMLELDNVSSVLKNVPKMVNISQKACANLCLQDCKCAAALYFGNASTDVTECYLYRLVLGLKQVDKATGFRYMVKVPKGSVRNHERHNVKRWVLIVAGGVDGLIILLLVGGFGYWLIKKRSHTLHS</sequence>
<keyword evidence="1" id="KW-0732">Signal</keyword>
<evidence type="ECO:0000259" key="5">
    <source>
        <dbReference type="PROSITE" id="PS50927"/>
    </source>
</evidence>
<dbReference type="SMART" id="SM00108">
    <property type="entry name" value="B_lectin"/>
    <property type="match status" value="1"/>
</dbReference>
<dbReference type="PANTHER" id="PTHR47976:SF120">
    <property type="entry name" value="G-TYPE LECTIN S-RECEPTOR-LIKE SERINE_THREONINE-PROTEIN KINASE SD2-5"/>
    <property type="match status" value="1"/>
</dbReference>
<dbReference type="PIRSF" id="PIRSF002686">
    <property type="entry name" value="SLG"/>
    <property type="match status" value="1"/>
</dbReference>
<feature type="transmembrane region" description="Helical" evidence="4">
    <location>
        <begin position="466"/>
        <end position="491"/>
    </location>
</feature>
<evidence type="ECO:0000256" key="1">
    <source>
        <dbReference type="ARBA" id="ARBA00022729"/>
    </source>
</evidence>
<dbReference type="RefSeq" id="XP_027351344.1">
    <property type="nucleotide sequence ID" value="XM_027495543.1"/>
</dbReference>
<organism evidence="6 7">
    <name type="scientific">Abrus precatorius</name>
    <name type="common">Indian licorice</name>
    <name type="synonym">Glycine abrus</name>
    <dbReference type="NCBI Taxonomy" id="3816"/>
    <lineage>
        <taxon>Eukaryota</taxon>
        <taxon>Viridiplantae</taxon>
        <taxon>Streptophyta</taxon>
        <taxon>Embryophyta</taxon>
        <taxon>Tracheophyta</taxon>
        <taxon>Spermatophyta</taxon>
        <taxon>Magnoliopsida</taxon>
        <taxon>eudicotyledons</taxon>
        <taxon>Gunneridae</taxon>
        <taxon>Pentapetalae</taxon>
        <taxon>rosids</taxon>
        <taxon>fabids</taxon>
        <taxon>Fabales</taxon>
        <taxon>Fabaceae</taxon>
        <taxon>Papilionoideae</taxon>
        <taxon>50 kb inversion clade</taxon>
        <taxon>NPAAA clade</taxon>
        <taxon>indigoferoid/millettioid clade</taxon>
        <taxon>Abreae</taxon>
        <taxon>Abrus</taxon>
    </lineage>
</organism>